<evidence type="ECO:0000256" key="4">
    <source>
        <dbReference type="ARBA" id="ARBA00023004"/>
    </source>
</evidence>
<name>A0A0L1JS48_9RHOB</name>
<evidence type="ECO:0000256" key="6">
    <source>
        <dbReference type="ARBA" id="ARBA00023052"/>
    </source>
</evidence>
<evidence type="ECO:0000256" key="1">
    <source>
        <dbReference type="ARBA" id="ARBA00007812"/>
    </source>
</evidence>
<comment type="similarity">
    <text evidence="1 7">Belongs to the TPP enzyme family.</text>
</comment>
<dbReference type="CDD" id="cd03467">
    <property type="entry name" value="Rieske"/>
    <property type="match status" value="1"/>
</dbReference>
<keyword evidence="9" id="KW-0670">Pyruvate</keyword>
<dbReference type="AlphaFoldDB" id="A0A0L1JS48"/>
<accession>A0A0L1JS48</accession>
<dbReference type="InterPro" id="IPR047211">
    <property type="entry name" value="POXB-like"/>
</dbReference>
<evidence type="ECO:0000313" key="10">
    <source>
        <dbReference type="Proteomes" id="UP000036938"/>
    </source>
</evidence>
<dbReference type="GO" id="GO:0003824">
    <property type="term" value="F:catalytic activity"/>
    <property type="evidence" value="ECO:0007669"/>
    <property type="project" value="InterPro"/>
</dbReference>
<keyword evidence="10" id="KW-1185">Reference proteome</keyword>
<dbReference type="InterPro" id="IPR036922">
    <property type="entry name" value="Rieske_2Fe-2S_sf"/>
</dbReference>
<gene>
    <name evidence="9" type="ORF">ATO11_08425</name>
</gene>
<evidence type="ECO:0000313" key="9">
    <source>
        <dbReference type="EMBL" id="KNG94233.1"/>
    </source>
</evidence>
<organism evidence="9 10">
    <name type="scientific">Pseudaestuariivita atlantica</name>
    <dbReference type="NCBI Taxonomy" id="1317121"/>
    <lineage>
        <taxon>Bacteria</taxon>
        <taxon>Pseudomonadati</taxon>
        <taxon>Pseudomonadota</taxon>
        <taxon>Alphaproteobacteria</taxon>
        <taxon>Rhodobacterales</taxon>
        <taxon>Paracoccaceae</taxon>
        <taxon>Pseudaestuariivita</taxon>
    </lineage>
</organism>
<dbReference type="SUPFAM" id="SSF50022">
    <property type="entry name" value="ISP domain"/>
    <property type="match status" value="1"/>
</dbReference>
<evidence type="ECO:0000256" key="7">
    <source>
        <dbReference type="RuleBase" id="RU362132"/>
    </source>
</evidence>
<evidence type="ECO:0000256" key="2">
    <source>
        <dbReference type="ARBA" id="ARBA00022714"/>
    </source>
</evidence>
<dbReference type="CDD" id="cd07039">
    <property type="entry name" value="TPP_PYR_POX"/>
    <property type="match status" value="1"/>
</dbReference>
<dbReference type="RefSeq" id="WP_050530384.1">
    <property type="nucleotide sequence ID" value="NZ_AQQZ01000003.1"/>
</dbReference>
<sequence>MTDDTLDWISVGHVDDLPEGRVKTVTARTTSICLVHFDGQWTAMDNHCPHQRGPLGEGSIEKGVEGKCWLRCPWHGWDFDPLTGAPPGGHEDTGQKLFPLDIRDGEIFVGLEPEPPHTRTTTDVMVETMANWGVQSVFGMVGHSNLGLSDAIRRSVVDGRLRYYGIRHEGVAGFAASAYGKLTGEPAACLTIAGPGATNLLTGMWDAKVDRAPVLALTGQVQTQVFGPGAFQDIDLGSAFAAVSAFSQPVLSSSNHAELMSLACKTALVEQNVAHLVFPDDAQTLPSSQEAARPKGRMGRTDVTPAAADIDAAVDMLNGARRPVVIVGHGAYGARDAIIALAEKIGAPVLTTFKAKGLVPDSHPLGGGVLGRSGTPIASWFMNEADVILVLGASFSNHTGIASHEKIIQVDYDRMQLGKFHPVDLPIWGEIGAFCNAASARIARNPNAVDQEAEMAERWAIWRREKHRRLAEEAGRGIHSFAIFDLLGQLVPDDTIFAVDVGNNTYSFGRYLETKGTQRVLMSGYLGSIGYGFPAAIGAWAATQDKAALKGRKVVSISGDGGFGQYPMDFTTAVKYGMNITHVLLHNGELGKISKEQRSGEWPVWETDLVNPSFAAFARLCGGQGHKVTDSADLEAALREALGATGPALVEIMTDAELV</sequence>
<evidence type="ECO:0000256" key="5">
    <source>
        <dbReference type="ARBA" id="ARBA00023014"/>
    </source>
</evidence>
<dbReference type="STRING" id="1317121.ATO11_08425"/>
<dbReference type="Pfam" id="PF00355">
    <property type="entry name" value="Rieske"/>
    <property type="match status" value="1"/>
</dbReference>
<dbReference type="Proteomes" id="UP000036938">
    <property type="component" value="Unassembled WGS sequence"/>
</dbReference>
<dbReference type="Gene3D" id="3.40.50.970">
    <property type="match status" value="2"/>
</dbReference>
<dbReference type="InterPro" id="IPR017941">
    <property type="entry name" value="Rieske_2Fe-2S"/>
</dbReference>
<dbReference type="Pfam" id="PF00205">
    <property type="entry name" value="TPP_enzyme_M"/>
    <property type="match status" value="1"/>
</dbReference>
<dbReference type="InterPro" id="IPR047210">
    <property type="entry name" value="TPP_PYR_POXB-like"/>
</dbReference>
<dbReference type="Pfam" id="PF02776">
    <property type="entry name" value="TPP_enzyme_N"/>
    <property type="match status" value="1"/>
</dbReference>
<dbReference type="InterPro" id="IPR029061">
    <property type="entry name" value="THDP-binding"/>
</dbReference>
<comment type="caution">
    <text evidence="9">The sequence shown here is derived from an EMBL/GenBank/DDBJ whole genome shotgun (WGS) entry which is preliminary data.</text>
</comment>
<dbReference type="GO" id="GO:0000287">
    <property type="term" value="F:magnesium ion binding"/>
    <property type="evidence" value="ECO:0007669"/>
    <property type="project" value="InterPro"/>
</dbReference>
<keyword evidence="6 7" id="KW-0786">Thiamine pyrophosphate</keyword>
<dbReference type="Gene3D" id="2.102.10.10">
    <property type="entry name" value="Rieske [2Fe-2S] iron-sulphur domain"/>
    <property type="match status" value="1"/>
</dbReference>
<keyword evidence="2" id="KW-0001">2Fe-2S</keyword>
<dbReference type="EMBL" id="AQQZ01000003">
    <property type="protein sequence ID" value="KNG94233.1"/>
    <property type="molecule type" value="Genomic_DNA"/>
</dbReference>
<feature type="domain" description="Rieske" evidence="8">
    <location>
        <begin position="8"/>
        <end position="109"/>
    </location>
</feature>
<dbReference type="PROSITE" id="PS51296">
    <property type="entry name" value="RIESKE"/>
    <property type="match status" value="1"/>
</dbReference>
<dbReference type="GO" id="GO:0019752">
    <property type="term" value="P:carboxylic acid metabolic process"/>
    <property type="evidence" value="ECO:0007669"/>
    <property type="project" value="UniProtKB-ARBA"/>
</dbReference>
<dbReference type="Pfam" id="PF02775">
    <property type="entry name" value="TPP_enzyme_C"/>
    <property type="match status" value="1"/>
</dbReference>
<dbReference type="SUPFAM" id="SSF52518">
    <property type="entry name" value="Thiamin diphosphate-binding fold (THDP-binding)"/>
    <property type="match status" value="2"/>
</dbReference>
<evidence type="ECO:0000256" key="3">
    <source>
        <dbReference type="ARBA" id="ARBA00022723"/>
    </source>
</evidence>
<dbReference type="GO" id="GO:0030976">
    <property type="term" value="F:thiamine pyrophosphate binding"/>
    <property type="evidence" value="ECO:0007669"/>
    <property type="project" value="InterPro"/>
</dbReference>
<dbReference type="InterPro" id="IPR012001">
    <property type="entry name" value="Thiamin_PyroP_enz_TPP-bd_dom"/>
</dbReference>
<dbReference type="OrthoDB" id="4494979at2"/>
<evidence type="ECO:0000259" key="8">
    <source>
        <dbReference type="PROSITE" id="PS51296"/>
    </source>
</evidence>
<keyword evidence="3" id="KW-0479">Metal-binding</keyword>
<dbReference type="PANTHER" id="PTHR42981">
    <property type="entry name" value="PYRUVATE DEHYDROGENASE [UBIQUINONE]"/>
    <property type="match status" value="1"/>
</dbReference>
<dbReference type="SUPFAM" id="SSF52467">
    <property type="entry name" value="DHS-like NAD/FAD-binding domain"/>
    <property type="match status" value="1"/>
</dbReference>
<dbReference type="GO" id="GO:0051537">
    <property type="term" value="F:2 iron, 2 sulfur cluster binding"/>
    <property type="evidence" value="ECO:0007669"/>
    <property type="project" value="UniProtKB-KW"/>
</dbReference>
<keyword evidence="5" id="KW-0411">Iron-sulfur</keyword>
<keyword evidence="4" id="KW-0408">Iron</keyword>
<proteinExistence type="inferred from homology"/>
<protein>
    <submittedName>
        <fullName evidence="9">Pyruvate oxidase</fullName>
    </submittedName>
</protein>
<dbReference type="Gene3D" id="3.40.50.1220">
    <property type="entry name" value="TPP-binding domain"/>
    <property type="match status" value="1"/>
</dbReference>
<dbReference type="InterPro" id="IPR012000">
    <property type="entry name" value="Thiamin_PyroP_enz_cen_dom"/>
</dbReference>
<dbReference type="InterPro" id="IPR029035">
    <property type="entry name" value="DHS-like_NAD/FAD-binding_dom"/>
</dbReference>
<dbReference type="PANTHER" id="PTHR42981:SF2">
    <property type="entry name" value="PYRUVATE DEHYDROGENASE [UBIQUINONE]"/>
    <property type="match status" value="1"/>
</dbReference>
<reference evidence="9 10" key="1">
    <citation type="journal article" date="2015" name="Int. J. Syst. Evol. Microbiol.">
        <title>Aestuariivita atlantica sp. nov., isolated from deep sea sediment of the Atlantic Ocean.</title>
        <authorList>
            <person name="Li G."/>
            <person name="Lai Q."/>
            <person name="Du Y."/>
            <person name="Liu X."/>
            <person name="Sun F."/>
            <person name="Shao Z."/>
        </authorList>
    </citation>
    <scope>NUCLEOTIDE SEQUENCE [LARGE SCALE GENOMIC DNA]</scope>
    <source>
        <strain evidence="9 10">22II-S11-z3</strain>
    </source>
</reference>
<dbReference type="PATRIC" id="fig|1317121.7.peg.2295"/>
<dbReference type="InterPro" id="IPR011766">
    <property type="entry name" value="TPP_enzyme_TPP-bd"/>
</dbReference>